<organism evidence="3 4">
    <name type="scientific">Ficedula albicollis</name>
    <name type="common">Collared flycatcher</name>
    <name type="synonym">Muscicapa albicollis</name>
    <dbReference type="NCBI Taxonomy" id="59894"/>
    <lineage>
        <taxon>Eukaryota</taxon>
        <taxon>Metazoa</taxon>
        <taxon>Chordata</taxon>
        <taxon>Craniata</taxon>
        <taxon>Vertebrata</taxon>
        <taxon>Euteleostomi</taxon>
        <taxon>Archelosauria</taxon>
        <taxon>Archosauria</taxon>
        <taxon>Dinosauria</taxon>
        <taxon>Saurischia</taxon>
        <taxon>Theropoda</taxon>
        <taxon>Coelurosauria</taxon>
        <taxon>Aves</taxon>
        <taxon>Neognathae</taxon>
        <taxon>Neoaves</taxon>
        <taxon>Telluraves</taxon>
        <taxon>Australaves</taxon>
        <taxon>Passeriformes</taxon>
        <taxon>Muscicapidae</taxon>
        <taxon>Ficedula</taxon>
    </lineage>
</organism>
<proteinExistence type="predicted"/>
<protein>
    <submittedName>
        <fullName evidence="3">Uncharacterized protein</fullName>
    </submittedName>
</protein>
<reference evidence="3 4" key="1">
    <citation type="journal article" date="2012" name="Nature">
        <title>The genomic landscape of species divergence in Ficedula flycatchers.</title>
        <authorList>
            <person name="Ellegren H."/>
            <person name="Smeds L."/>
            <person name="Burri R."/>
            <person name="Olason P.I."/>
            <person name="Backstrom N."/>
            <person name="Kawakami T."/>
            <person name="Kunstner A."/>
            <person name="Makinen H."/>
            <person name="Nadachowska-Brzyska K."/>
            <person name="Qvarnstrom A."/>
            <person name="Uebbing S."/>
            <person name="Wolf J.B."/>
        </authorList>
    </citation>
    <scope>NUCLEOTIDE SEQUENCE [LARGE SCALE GENOMIC DNA]</scope>
</reference>
<keyword evidence="2" id="KW-0472">Membrane</keyword>
<reference evidence="3" key="2">
    <citation type="submission" date="2025-08" db="UniProtKB">
        <authorList>
            <consortium name="Ensembl"/>
        </authorList>
    </citation>
    <scope>IDENTIFICATION</scope>
</reference>
<evidence type="ECO:0000256" key="2">
    <source>
        <dbReference type="SAM" id="Phobius"/>
    </source>
</evidence>
<accession>A0A803VN09</accession>
<sequence length="101" mass="10346">MSNATAPTAPGAAGDSLVGSVLGPFLLLTLLGALLAAVSGRAGGTGGQRAQRRAPYDPAEEPPESEQELPLESAGRAHRGWGSGREQQALLARDAWGKWGK</sequence>
<keyword evidence="2" id="KW-0812">Transmembrane</keyword>
<keyword evidence="2" id="KW-1133">Transmembrane helix</keyword>
<evidence type="ECO:0000256" key="1">
    <source>
        <dbReference type="SAM" id="MobiDB-lite"/>
    </source>
</evidence>
<feature type="transmembrane region" description="Helical" evidence="2">
    <location>
        <begin position="25"/>
        <end position="43"/>
    </location>
</feature>
<feature type="compositionally biased region" description="Acidic residues" evidence="1">
    <location>
        <begin position="58"/>
        <end position="69"/>
    </location>
</feature>
<feature type="region of interest" description="Disordered" evidence="1">
    <location>
        <begin position="41"/>
        <end position="86"/>
    </location>
</feature>
<evidence type="ECO:0000313" key="4">
    <source>
        <dbReference type="Proteomes" id="UP000016665"/>
    </source>
</evidence>
<name>A0A803VN09_FICAL</name>
<evidence type="ECO:0000313" key="3">
    <source>
        <dbReference type="Ensembl" id="ENSFALP00000024115.1"/>
    </source>
</evidence>
<dbReference type="Ensembl" id="ENSFALT00000035503.1">
    <property type="protein sequence ID" value="ENSFALP00000024115.1"/>
    <property type="gene ID" value="ENSFALG00000028104.1"/>
</dbReference>
<reference evidence="3" key="3">
    <citation type="submission" date="2025-09" db="UniProtKB">
        <authorList>
            <consortium name="Ensembl"/>
        </authorList>
    </citation>
    <scope>IDENTIFICATION</scope>
</reference>
<dbReference type="Proteomes" id="UP000016665">
    <property type="component" value="Chromosome 26"/>
</dbReference>
<dbReference type="AlphaFoldDB" id="A0A803VN09"/>
<keyword evidence="4" id="KW-1185">Reference proteome</keyword>